<evidence type="ECO:0000313" key="3">
    <source>
        <dbReference type="Proteomes" id="UP000826540"/>
    </source>
</evidence>
<protein>
    <recommendedName>
        <fullName evidence="4">Transmembrane protein</fullName>
    </recommendedName>
</protein>
<dbReference type="EMBL" id="CP080598">
    <property type="protein sequence ID" value="QYX30005.1"/>
    <property type="molecule type" value="Genomic_DNA"/>
</dbReference>
<accession>A0ABX8WUD4</accession>
<name>A0ABX8WUD4_9CYAN</name>
<gene>
    <name evidence="2" type="ORF">K2F26_13595</name>
</gene>
<keyword evidence="1" id="KW-0812">Transmembrane</keyword>
<keyword evidence="3" id="KW-1185">Reference proteome</keyword>
<dbReference type="RefSeq" id="WP_220608256.1">
    <property type="nucleotide sequence ID" value="NZ_CP080598.1"/>
</dbReference>
<organism evidence="2 3">
    <name type="scientific">Sphaerospermopsis torques-reginae ITEP-024</name>
    <dbReference type="NCBI Taxonomy" id="984208"/>
    <lineage>
        <taxon>Bacteria</taxon>
        <taxon>Bacillati</taxon>
        <taxon>Cyanobacteriota</taxon>
        <taxon>Cyanophyceae</taxon>
        <taxon>Nostocales</taxon>
        <taxon>Aphanizomenonaceae</taxon>
        <taxon>Sphaerospermopsis</taxon>
        <taxon>Sphaerospermopsis torques-reginae</taxon>
    </lineage>
</organism>
<reference evidence="2 3" key="1">
    <citation type="journal article" date="2022" name="J. Am. Chem. Soc.">
        <title>Biosynthesis of Guanitoxin Enables Global Environmental Detection in Freshwater Cyanobacteria.</title>
        <authorList>
            <person name="Lima S.T."/>
            <person name="Fallon T.R."/>
            <person name="Cordoza J.L."/>
            <person name="Chekan J.R."/>
            <person name="Delbaje E."/>
            <person name="Hopiavuori A.R."/>
            <person name="Alvarenga D.O."/>
            <person name="Wood S.M."/>
            <person name="Luhavaya H."/>
            <person name="Baumgartner J.T."/>
            <person name="Dorr F.A."/>
            <person name="Etchegaray A."/>
            <person name="Pinto E."/>
            <person name="McKinnie S.M.K."/>
            <person name="Fiore M.F."/>
            <person name="Moore B.S."/>
        </authorList>
    </citation>
    <scope>NUCLEOTIDE SEQUENCE [LARGE SCALE GENOMIC DNA]</scope>
    <source>
        <strain evidence="2 3">ITEP-024</strain>
    </source>
</reference>
<dbReference type="Proteomes" id="UP000826540">
    <property type="component" value="Chromosome"/>
</dbReference>
<feature type="transmembrane region" description="Helical" evidence="1">
    <location>
        <begin position="22"/>
        <end position="43"/>
    </location>
</feature>
<evidence type="ECO:0008006" key="4">
    <source>
        <dbReference type="Google" id="ProtNLM"/>
    </source>
</evidence>
<keyword evidence="1" id="KW-1133">Transmembrane helix</keyword>
<proteinExistence type="predicted"/>
<evidence type="ECO:0000256" key="1">
    <source>
        <dbReference type="SAM" id="Phobius"/>
    </source>
</evidence>
<evidence type="ECO:0000313" key="2">
    <source>
        <dbReference type="EMBL" id="QYX30005.1"/>
    </source>
</evidence>
<keyword evidence="1" id="KW-0472">Membrane</keyword>
<sequence>MNSIQIYILQNTTNPPYAYTDYPSFILLIIAIAIIITVITFFFKSKPTENDPPNTKNNILFLTINQTNQNLIHDLKTNHQITSNNYQELFSATRSLCFLDSDSDLYHQINNWFTEILQKPESPEGNEFDLDIYIVKIVLDHNYPKFQFEATFLEKIDYFKRIPENSQEVLISPRLSPQDYQSQSKHFYRK</sequence>